<keyword evidence="1" id="KW-0812">Transmembrane</keyword>
<keyword evidence="1" id="KW-0472">Membrane</keyword>
<evidence type="ECO:0000313" key="2">
    <source>
        <dbReference type="EMBL" id="OKH47094.1"/>
    </source>
</evidence>
<dbReference type="OrthoDB" id="1454509at2"/>
<protein>
    <submittedName>
        <fullName evidence="2">Uncharacterized protein</fullName>
    </submittedName>
</protein>
<feature type="transmembrane region" description="Helical" evidence="1">
    <location>
        <begin position="42"/>
        <end position="60"/>
    </location>
</feature>
<feature type="transmembrane region" description="Helical" evidence="1">
    <location>
        <begin position="6"/>
        <end position="30"/>
    </location>
</feature>
<dbReference type="RefSeq" id="WP_073609042.1">
    <property type="nucleotide sequence ID" value="NZ_MRCG01000010.1"/>
</dbReference>
<organism evidence="2 3">
    <name type="scientific">Phormidium tenue NIES-30</name>
    <dbReference type="NCBI Taxonomy" id="549789"/>
    <lineage>
        <taxon>Bacteria</taxon>
        <taxon>Bacillati</taxon>
        <taxon>Cyanobacteriota</taxon>
        <taxon>Cyanophyceae</taxon>
        <taxon>Oscillatoriophycideae</taxon>
        <taxon>Oscillatoriales</taxon>
        <taxon>Oscillatoriaceae</taxon>
        <taxon>Phormidium</taxon>
    </lineage>
</organism>
<evidence type="ECO:0000313" key="3">
    <source>
        <dbReference type="Proteomes" id="UP000185557"/>
    </source>
</evidence>
<comment type="caution">
    <text evidence="2">The sequence shown here is derived from an EMBL/GenBank/DDBJ whole genome shotgun (WGS) entry which is preliminary data.</text>
</comment>
<dbReference type="EMBL" id="MRCG01000010">
    <property type="protein sequence ID" value="OKH47094.1"/>
    <property type="molecule type" value="Genomic_DNA"/>
</dbReference>
<keyword evidence="1" id="KW-1133">Transmembrane helix</keyword>
<dbReference type="Proteomes" id="UP000185557">
    <property type="component" value="Unassembled WGS sequence"/>
</dbReference>
<keyword evidence="3" id="KW-1185">Reference proteome</keyword>
<gene>
    <name evidence="2" type="ORF">NIES30_13970</name>
</gene>
<sequence length="312" mass="35119">MQEKYTYPVLGLFIGAIVNVILNLIAAAIQQRAISEKFNDRTILWMVLFAIVGLLAGYWLSLKTESPNILGYRGGIKAKGVTSREGRFVADERTGQGIDAENIRARDDVILSSSNAQEDLPSNTSGMNPTSGLAAQALNAGGNITIQQFVGNQATLIEQFAFFSQQIGITNPKQAYANSQFEAYCNVWKSLQALRLAGDDLWERASEDNLLNFANQLRSAKQTAHEGEIFFEEEDLSHLNVVLRAFSQFRLGKTRLVNIRSKQGLEEIVDDFGIENFEEEVDWQIRENHKYKLEYEKILNEIRKSFNGKLSR</sequence>
<proteinExistence type="predicted"/>
<name>A0A1U7J3Q8_9CYAN</name>
<reference evidence="2 3" key="1">
    <citation type="submission" date="2016-11" db="EMBL/GenBank/DDBJ databases">
        <title>Draft Genome Sequences of Nine Cyanobacterial Strains from Diverse Habitats.</title>
        <authorList>
            <person name="Zhu T."/>
            <person name="Hou S."/>
            <person name="Lu X."/>
            <person name="Hess W.R."/>
        </authorList>
    </citation>
    <scope>NUCLEOTIDE SEQUENCE [LARGE SCALE GENOMIC DNA]</scope>
    <source>
        <strain evidence="2 3">NIES-30</strain>
    </source>
</reference>
<accession>A0A1U7J3Q8</accession>
<dbReference type="AlphaFoldDB" id="A0A1U7J3Q8"/>
<evidence type="ECO:0000256" key="1">
    <source>
        <dbReference type="SAM" id="Phobius"/>
    </source>
</evidence>